<dbReference type="SUPFAM" id="SSF52540">
    <property type="entry name" value="P-loop containing nucleoside triphosphate hydrolases"/>
    <property type="match status" value="1"/>
</dbReference>
<feature type="region of interest" description="Disordered" evidence="4">
    <location>
        <begin position="731"/>
        <end position="759"/>
    </location>
</feature>
<feature type="region of interest" description="Disordered" evidence="4">
    <location>
        <begin position="1035"/>
        <end position="1094"/>
    </location>
</feature>
<sequence>MQSRLPAPFHGGPGVVASSIPAPVLRPPATGGSPLKCPSASSSRSTSPSHSFIPTPRSSARVSLNDKTLNSVRNSPPVRAAGNISSPYSASNKSSMLDKFKLFNPKDKNKPIVLANTKRTSSSSGFSSARSERSDSSTSLYCDIKTNVPEKKDIIQNDLNIKTAPVLKKKVVTKVTRLTKQQPPKANQTCVNVNVKPEKVLEKTIIEEKPSECAEMEDSSKIMSGIPKPMAAIKPTNSVAPMIAAPQEAVKQEETVKQDVVKPDIAEKASSESSHSKQASIGDDEDNIEQVKPMQPLLRGYKRGIAISPRIMHVPNNTAYRNMSIAPAECYNKRQEPESVDDGDYTNINIASGYMSDGDILQIPQSEINDGYMSEGGATFYSQRLQERATARQTNYLHKADPTQQSYHYSSRNKLSQPESVRYSSVGPDVLRALSSDENHYQKRGVATGAGGSGRSGGPYDAPLSPPEPQPVVYRVVGSRSHIKKADSSQQTDNSAFRQQVSSSHQWKKYVDGVGMGGRMPELSRGKSDLEVVRPRDKRSSSQQHSQNGLQRKPEKKRINGSKEELVQEDFCNGERSSKGREREGKGKVRGVPPSFGYVKRPINGTSKGEPRTAQVSAVPRTKLKVSGGTQTDLKSYSVGGTTGAQLSASVRERLMMGSQSLPKPRTDSGSLSDSNYVDLGSPYSSMYRHTAAYTSSLPARATAGNMVEADSIESLPAQLHHRASLTHARILSSASPSPSPSTSSRLSRSNSISYLRDRTFPRSTKSEKLYPSMLQRSEELDPYYSIPYNMSPNIQHSSQPTSPTPSQMSQGTISRFNYPLSPISTSSSSHGISRNSPYIGTLLMNKMSSKDDDVHGSAVSLVSTASSLYSTPEEKQAHELRKLRRELGEAQEKVHTLTSQLSTNAHVVSAFEQSLSNMTQRLQHLTASAEKKDSELIELRQTIELLRKQSVEAGLTSGHGQSVSPSMVRRHTINTTVDGPGDTNIARQLSTDSVSSLNSLSSACSLSSTAQNLDADKKKKRGWLRSSFNKAFSRTKKNRTGSISDAEDCRGMGSDLSAPSSPLLNTPHQMNGDDTGMKGSQSSSAIYERDSGPEVIDELRKQLREKDLVLTDIRLEALSSAHQLESLKDTVIKMRNEMLNLKQDNERLQRIVTSKSLTSSQNSLPINDNLERRFSGTDIISSSLSDDRSNIFPCDPDGKRVLVSVYLGSHGSYHKYIEEESQNCVIAAISVSGKTKWDMLDAMVRRAFKEYCDKVDPTSSLGLGVDCLWSYHIGEVVRYKDSKMPELLPCGYLVGETSNISVCLKGALHSGSLDALSFETLIPKSIIQRYMSLLGEHRRIILCGPSGTGKSHLANKLAEFLVLREGKDSTAEAIATFNVDHKNSKELRQYLAHVAEQCETDASELPSVIILDNLHHAASLGEVFNGFLNAKYTKCPYIIGTMNQATCSTTNLQLHHNFRWVLCANHMEPVKGFLGRYLSRRLIEMECRAASRNSDLGRVVDWIPRVWLHLNHFLETHSSPDVTIGPRLFLPCPMDVDGSQVWFTDLWNYSVVPYLLEAVREGLQLYGCRAQWEDPTHFICQTYPWVGDAVHGGSEALIRLRPEDVGYDHQERVSAVGAGGSSIKSLSSTQSDNDADPLLNMLMRLQEAANYSSPHSNDSDSNPNSDNINNSGVESTL</sequence>
<feature type="coiled-coil region" evidence="3">
    <location>
        <begin position="1097"/>
        <end position="1152"/>
    </location>
</feature>
<comment type="similarity">
    <text evidence="1">Belongs to the Nav/unc-53 family.</text>
</comment>
<feature type="region of interest" description="Disordered" evidence="4">
    <location>
        <begin position="1"/>
        <end position="91"/>
    </location>
</feature>
<dbReference type="InterPro" id="IPR057568">
    <property type="entry name" value="CortBP2_NAV1-like_AAA_lid"/>
</dbReference>
<evidence type="ECO:0000259" key="5">
    <source>
        <dbReference type="SMART" id="SM00382"/>
    </source>
</evidence>
<feature type="domain" description="AAA+ ATPase" evidence="5">
    <location>
        <begin position="1337"/>
        <end position="1491"/>
    </location>
</feature>
<evidence type="ECO:0000256" key="4">
    <source>
        <dbReference type="SAM" id="MobiDB-lite"/>
    </source>
</evidence>
<feature type="compositionally biased region" description="Low complexity" evidence="4">
    <location>
        <begin position="732"/>
        <end position="755"/>
    </location>
</feature>
<feature type="compositionally biased region" description="Polar residues" evidence="4">
    <location>
        <begin position="1058"/>
        <end position="1070"/>
    </location>
</feature>
<feature type="compositionally biased region" description="Low complexity" evidence="4">
    <location>
        <begin position="822"/>
        <end position="833"/>
    </location>
</feature>
<dbReference type="PANTHER" id="PTHR12784:SF28">
    <property type="entry name" value="PROTEIN SICKIE"/>
    <property type="match status" value="1"/>
</dbReference>
<dbReference type="InterPro" id="IPR003959">
    <property type="entry name" value="ATPase_AAA_core"/>
</dbReference>
<feature type="compositionally biased region" description="Gly residues" evidence="4">
    <location>
        <begin position="448"/>
        <end position="457"/>
    </location>
</feature>
<reference evidence="6" key="1">
    <citation type="submission" date="2015-12" db="EMBL/GenBank/DDBJ databases">
        <title>De novo transcriptome assembly of four potential Pierce s Disease insect vectors from Arizona vineyards.</title>
        <authorList>
            <person name="Tassone E.E."/>
        </authorList>
    </citation>
    <scope>NUCLEOTIDE SEQUENCE</scope>
</reference>
<feature type="compositionally biased region" description="Low complexity" evidence="4">
    <location>
        <begin position="271"/>
        <end position="280"/>
    </location>
</feature>
<dbReference type="Pfam" id="PF25408">
    <property type="entry name" value="AAA_lid_NAV1"/>
    <property type="match status" value="1"/>
</dbReference>
<feature type="compositionally biased region" description="Basic and acidic residues" evidence="4">
    <location>
        <begin position="576"/>
        <end position="587"/>
    </location>
</feature>
<feature type="coiled-coil region" evidence="3">
    <location>
        <begin position="874"/>
        <end position="901"/>
    </location>
</feature>
<dbReference type="GO" id="GO:0005524">
    <property type="term" value="F:ATP binding"/>
    <property type="evidence" value="ECO:0007669"/>
    <property type="project" value="InterPro"/>
</dbReference>
<evidence type="ECO:0000256" key="3">
    <source>
        <dbReference type="SAM" id="Coils"/>
    </source>
</evidence>
<dbReference type="InterPro" id="IPR003593">
    <property type="entry name" value="AAA+_ATPase"/>
</dbReference>
<feature type="compositionally biased region" description="Low complexity" evidence="4">
    <location>
        <begin position="1651"/>
        <end position="1672"/>
    </location>
</feature>
<feature type="compositionally biased region" description="Polar residues" evidence="4">
    <location>
        <begin position="56"/>
        <end position="74"/>
    </location>
</feature>
<feature type="region of interest" description="Disordered" evidence="4">
    <location>
        <begin position="791"/>
        <end position="833"/>
    </location>
</feature>
<gene>
    <name evidence="6" type="ORF">g.29737</name>
</gene>
<evidence type="ECO:0000256" key="1">
    <source>
        <dbReference type="ARBA" id="ARBA00006255"/>
    </source>
</evidence>
<feature type="compositionally biased region" description="Polar residues" evidence="4">
    <location>
        <begin position="488"/>
        <end position="505"/>
    </location>
</feature>
<dbReference type="GO" id="GO:0022008">
    <property type="term" value="P:neurogenesis"/>
    <property type="evidence" value="ECO:0007669"/>
    <property type="project" value="InterPro"/>
</dbReference>
<dbReference type="Gene3D" id="3.40.50.300">
    <property type="entry name" value="P-loop containing nucleotide triphosphate hydrolases"/>
    <property type="match status" value="1"/>
</dbReference>
<feature type="region of interest" description="Disordered" evidence="4">
    <location>
        <begin position="399"/>
        <end position="424"/>
    </location>
</feature>
<evidence type="ECO:0000313" key="6">
    <source>
        <dbReference type="EMBL" id="JAS25716.1"/>
    </source>
</evidence>
<dbReference type="EMBL" id="GEDC01011582">
    <property type="protein sequence ID" value="JAS25716.1"/>
    <property type="molecule type" value="Transcribed_RNA"/>
</dbReference>
<dbReference type="InterPro" id="IPR057126">
    <property type="entry name" value="NAV1-like_ubiquitin-like"/>
</dbReference>
<feature type="region of interest" description="Disordered" evidence="4">
    <location>
        <begin position="1650"/>
        <end position="1678"/>
    </location>
</feature>
<evidence type="ECO:0000256" key="2">
    <source>
        <dbReference type="ARBA" id="ARBA00023054"/>
    </source>
</evidence>
<dbReference type="Pfam" id="PF23092">
    <property type="entry name" value="Ubiquitin_6"/>
    <property type="match status" value="1"/>
</dbReference>
<dbReference type="GO" id="GO:0016887">
    <property type="term" value="F:ATP hydrolysis activity"/>
    <property type="evidence" value="ECO:0007669"/>
    <property type="project" value="InterPro"/>
</dbReference>
<feature type="compositionally biased region" description="Basic and acidic residues" evidence="4">
    <location>
        <begin position="522"/>
        <end position="540"/>
    </location>
</feature>
<feature type="compositionally biased region" description="Low complexity" evidence="4">
    <location>
        <begin position="798"/>
        <end position="813"/>
    </location>
</feature>
<dbReference type="FunFam" id="3.40.50.300:FF:001111">
    <property type="entry name" value="neuron navigator 2 isoform X3"/>
    <property type="match status" value="1"/>
</dbReference>
<dbReference type="PANTHER" id="PTHR12784">
    <property type="entry name" value="STEERIN"/>
    <property type="match status" value="1"/>
</dbReference>
<accession>A0A1B6DJ46</accession>
<feature type="compositionally biased region" description="Polar residues" evidence="4">
    <location>
        <begin position="399"/>
        <end position="423"/>
    </location>
</feature>
<name>A0A1B6DJ46_9HEMI</name>
<feature type="region of interest" description="Disordered" evidence="4">
    <location>
        <begin position="263"/>
        <end position="294"/>
    </location>
</feature>
<feature type="compositionally biased region" description="Basic and acidic residues" evidence="4">
    <location>
        <begin position="557"/>
        <end position="566"/>
    </location>
</feature>
<feature type="region of interest" description="Disordered" evidence="4">
    <location>
        <begin position="436"/>
        <end position="617"/>
    </location>
</feature>
<protein>
    <recommendedName>
        <fullName evidence="5">AAA+ ATPase domain-containing protein</fullName>
    </recommendedName>
</protein>
<organism evidence="6">
    <name type="scientific">Clastoptera arizonana</name>
    <name type="common">Arizona spittle bug</name>
    <dbReference type="NCBI Taxonomy" id="38151"/>
    <lineage>
        <taxon>Eukaryota</taxon>
        <taxon>Metazoa</taxon>
        <taxon>Ecdysozoa</taxon>
        <taxon>Arthropoda</taxon>
        <taxon>Hexapoda</taxon>
        <taxon>Insecta</taxon>
        <taxon>Pterygota</taxon>
        <taxon>Neoptera</taxon>
        <taxon>Paraneoptera</taxon>
        <taxon>Hemiptera</taxon>
        <taxon>Auchenorrhyncha</taxon>
        <taxon>Cercopoidea</taxon>
        <taxon>Clastopteridae</taxon>
        <taxon>Clastoptera</taxon>
    </lineage>
</organism>
<feature type="compositionally biased region" description="Low complexity" evidence="4">
    <location>
        <begin position="39"/>
        <end position="51"/>
    </location>
</feature>
<dbReference type="InterPro" id="IPR027417">
    <property type="entry name" value="P-loop_NTPase"/>
</dbReference>
<proteinExistence type="inferred from homology"/>
<keyword evidence="2 3" id="KW-0175">Coiled coil</keyword>
<dbReference type="Pfam" id="PF00004">
    <property type="entry name" value="AAA"/>
    <property type="match status" value="1"/>
</dbReference>
<dbReference type="SMART" id="SM00382">
    <property type="entry name" value="AAA"/>
    <property type="match status" value="1"/>
</dbReference>
<feature type="compositionally biased region" description="Polar residues" evidence="4">
    <location>
        <begin position="541"/>
        <end position="550"/>
    </location>
</feature>
<dbReference type="InterPro" id="IPR039041">
    <property type="entry name" value="Nav/unc-53"/>
</dbReference>